<evidence type="ECO:0000256" key="2">
    <source>
        <dbReference type="SAM" id="MobiDB-lite"/>
    </source>
</evidence>
<feature type="compositionally biased region" description="Acidic residues" evidence="2">
    <location>
        <begin position="692"/>
        <end position="725"/>
    </location>
</feature>
<feature type="compositionally biased region" description="Polar residues" evidence="2">
    <location>
        <begin position="103"/>
        <end position="120"/>
    </location>
</feature>
<name>G5A7S1_PHYSP</name>
<dbReference type="InParanoid" id="G5A7S1"/>
<evidence type="ECO:0000313" key="3">
    <source>
        <dbReference type="EMBL" id="EGZ07947.1"/>
    </source>
</evidence>
<keyword evidence="1" id="KW-0175">Coiled coil</keyword>
<feature type="compositionally biased region" description="Low complexity" evidence="2">
    <location>
        <begin position="62"/>
        <end position="78"/>
    </location>
</feature>
<reference evidence="3 4" key="1">
    <citation type="journal article" date="2006" name="Science">
        <title>Phytophthora genome sequences uncover evolutionary origins and mechanisms of pathogenesis.</title>
        <authorList>
            <person name="Tyler B.M."/>
            <person name="Tripathy S."/>
            <person name="Zhang X."/>
            <person name="Dehal P."/>
            <person name="Jiang R.H."/>
            <person name="Aerts A."/>
            <person name="Arredondo F.D."/>
            <person name="Baxter L."/>
            <person name="Bensasson D."/>
            <person name="Beynon J.L."/>
            <person name="Chapman J."/>
            <person name="Damasceno C.M."/>
            <person name="Dorrance A.E."/>
            <person name="Dou D."/>
            <person name="Dickerman A.W."/>
            <person name="Dubchak I.L."/>
            <person name="Garbelotto M."/>
            <person name="Gijzen M."/>
            <person name="Gordon S.G."/>
            <person name="Govers F."/>
            <person name="Grunwald N.J."/>
            <person name="Huang W."/>
            <person name="Ivors K.L."/>
            <person name="Jones R.W."/>
            <person name="Kamoun S."/>
            <person name="Krampis K."/>
            <person name="Lamour K.H."/>
            <person name="Lee M.K."/>
            <person name="McDonald W.H."/>
            <person name="Medina M."/>
            <person name="Meijer H.J."/>
            <person name="Nordberg E.K."/>
            <person name="Maclean D.J."/>
            <person name="Ospina-Giraldo M.D."/>
            <person name="Morris P.F."/>
            <person name="Phuntumart V."/>
            <person name="Putnam N.H."/>
            <person name="Rash S."/>
            <person name="Rose J.K."/>
            <person name="Sakihama Y."/>
            <person name="Salamov A.A."/>
            <person name="Savidor A."/>
            <person name="Scheuring C.F."/>
            <person name="Smith B.M."/>
            <person name="Sobral B.W."/>
            <person name="Terry A."/>
            <person name="Torto-Alalibo T.A."/>
            <person name="Win J."/>
            <person name="Xu Z."/>
            <person name="Zhang H."/>
            <person name="Grigoriev I.V."/>
            <person name="Rokhsar D.S."/>
            <person name="Boore J.L."/>
        </authorList>
    </citation>
    <scope>NUCLEOTIDE SEQUENCE [LARGE SCALE GENOMIC DNA]</scope>
    <source>
        <strain evidence="3 4">P6497</strain>
    </source>
</reference>
<feature type="compositionally biased region" description="Basic residues" evidence="2">
    <location>
        <begin position="535"/>
        <end position="547"/>
    </location>
</feature>
<feature type="compositionally biased region" description="Acidic residues" evidence="2">
    <location>
        <begin position="664"/>
        <end position="674"/>
    </location>
</feature>
<feature type="compositionally biased region" description="Basic and acidic residues" evidence="2">
    <location>
        <begin position="504"/>
        <end position="526"/>
    </location>
</feature>
<dbReference type="AlphaFoldDB" id="G5A7S1"/>
<dbReference type="RefSeq" id="XP_009536119.1">
    <property type="nucleotide sequence ID" value="XM_009537824.1"/>
</dbReference>
<dbReference type="KEGG" id="psoj:PHYSODRAFT_339831"/>
<proteinExistence type="predicted"/>
<feature type="compositionally biased region" description="Basic and acidic residues" evidence="2">
    <location>
        <begin position="548"/>
        <end position="561"/>
    </location>
</feature>
<feature type="compositionally biased region" description="Low complexity" evidence="2">
    <location>
        <begin position="760"/>
        <end position="777"/>
    </location>
</feature>
<feature type="region of interest" description="Disordered" evidence="2">
    <location>
        <begin position="664"/>
        <end position="807"/>
    </location>
</feature>
<gene>
    <name evidence="3" type="ORF">PHYSODRAFT_339831</name>
</gene>
<dbReference type="Proteomes" id="UP000002640">
    <property type="component" value="Unassembled WGS sequence"/>
</dbReference>
<evidence type="ECO:0000313" key="4">
    <source>
        <dbReference type="Proteomes" id="UP000002640"/>
    </source>
</evidence>
<feature type="compositionally biased region" description="Polar residues" evidence="2">
    <location>
        <begin position="83"/>
        <end position="92"/>
    </location>
</feature>
<feature type="coiled-coil region" evidence="1">
    <location>
        <begin position="357"/>
        <end position="405"/>
    </location>
</feature>
<sequence>MRGHIAISQIVNMAESATLDGKQATAPAQGTAPPGSAPPPTQQRTGDAPASTAPAGGGSGQAGNSASGDTSTGSTKTGVTKRVSFSSATGKTSDTDMREADGNASTDAATQETGDANSESKAPDAGGVAPDVDMEGAPEFKLPRHATLEDVRGLIFAGMLRQEEVDPPDFLVPERPPALETAGSAESQDQRVVPGIVNDIRAGAFAMEGYGGATSLVGFEELSDEDLQGLKEVYGADAGIDVLCPRCSPLSAFELDNTLNSIGIRREMASLLRHFNSTRLAERVFKMTGYLRRVLGAYRNMRSLADSQQGFTATQEVVDTRRKYKELKRAWKFTCDYWFLEVQEALGKVDDAESKYEVALGEQKTRYQDEIDSLESEKAQLKARLADSEAQVRILKSRLESATVDPWKFSDFLQEHTDFTGNWERLHDLFKLCIKDSKPPESWDTVINVTAMDKRKAAVAPYPEKSTCMPPSSGSGSSGRPEILDLTDSGSKPRSGSKTGGKTQDSKKSQGSKKDQDPRKSRDSKAPGESPRQSAHPKPHKVQRRPKDHQPGRDSVRRASEKTVVSKAAVHTMLPGGVVWKEVRPDVRQAILAGLKYDTAMEWIGSDRAAHGHFRQPQLIKMLVSMMYWRRLDLTLWSKYVPEAYYEMADERLDRCLRRGDDADSTVDDIENDLDYQPPAQEPEESASSNSSEEEEEEAVPETLEDIEDAEDDDDAEDDNGVEEPLEVKPSAKRPRSESSKKPQSSNSKSKKKRRTGNKTDTSATQGSSGTQGSKATSRPKHPSALARKSYSELTSSKLMTADDPEDNETSWRIYGVLVQYPSSTKSASCETPGFPEYEIHKYSYDVAHERWDREAYQEVLDSEPWETMLQGRFRVFYFHERELLSAKELKLMEDVVDVMHKHAQAIWERGHWRKSRRNALRRAYKTLVERSRNTPGFIPSLWHEPGLWKFPDKCCYWIWEDPRAKKLGGAKCKDLDVQLATLDIREPARVQWNAAADDDEWLQYVPNIIKRHIKPLAIRKLNPLSLKHS</sequence>
<dbReference type="GeneID" id="20647804"/>
<feature type="compositionally biased region" description="Low complexity" evidence="2">
    <location>
        <begin position="42"/>
        <end position="54"/>
    </location>
</feature>
<dbReference type="EMBL" id="JH159161">
    <property type="protein sequence ID" value="EGZ07947.1"/>
    <property type="molecule type" value="Genomic_DNA"/>
</dbReference>
<feature type="region of interest" description="Disordered" evidence="2">
    <location>
        <begin position="18"/>
        <end position="135"/>
    </location>
</feature>
<feature type="compositionally biased region" description="Low complexity" evidence="2">
    <location>
        <begin position="23"/>
        <end position="34"/>
    </location>
</feature>
<organism evidence="3 4">
    <name type="scientific">Phytophthora sojae (strain P6497)</name>
    <name type="common">Soybean stem and root rot agent</name>
    <name type="synonym">Phytophthora megasperma f. sp. glycines</name>
    <dbReference type="NCBI Taxonomy" id="1094619"/>
    <lineage>
        <taxon>Eukaryota</taxon>
        <taxon>Sar</taxon>
        <taxon>Stramenopiles</taxon>
        <taxon>Oomycota</taxon>
        <taxon>Peronosporomycetes</taxon>
        <taxon>Peronosporales</taxon>
        <taxon>Peronosporaceae</taxon>
        <taxon>Phytophthora</taxon>
    </lineage>
</organism>
<feature type="region of interest" description="Disordered" evidence="2">
    <location>
        <begin position="460"/>
        <end position="564"/>
    </location>
</feature>
<keyword evidence="4" id="KW-1185">Reference proteome</keyword>
<feature type="compositionally biased region" description="Polar residues" evidence="2">
    <location>
        <begin position="488"/>
        <end position="497"/>
    </location>
</feature>
<protein>
    <submittedName>
        <fullName evidence="3">Uncharacterized protein</fullName>
    </submittedName>
</protein>
<dbReference type="SMR" id="G5A7S1"/>
<accession>G5A7S1</accession>
<evidence type="ECO:0000256" key="1">
    <source>
        <dbReference type="SAM" id="Coils"/>
    </source>
</evidence>